<protein>
    <recommendedName>
        <fullName evidence="1">FAR1 domain-containing protein</fullName>
    </recommendedName>
</protein>
<dbReference type="EMBL" id="CAEKKB010000008">
    <property type="protein sequence ID" value="CAB4319619.1"/>
    <property type="molecule type" value="Genomic_DNA"/>
</dbReference>
<dbReference type="PANTHER" id="PTHR47718:SF17">
    <property type="entry name" value="PROTEIN FAR1-RELATED SEQUENCE 5-LIKE"/>
    <property type="match status" value="1"/>
</dbReference>
<dbReference type="Proteomes" id="UP000507245">
    <property type="component" value="Unassembled WGS sequence"/>
</dbReference>
<name>A0A6J5Y0Z8_PRUAR</name>
<organism evidence="2 3">
    <name type="scientific">Prunus armeniaca</name>
    <name type="common">Apricot</name>
    <name type="synonym">Armeniaca vulgaris</name>
    <dbReference type="NCBI Taxonomy" id="36596"/>
    <lineage>
        <taxon>Eukaryota</taxon>
        <taxon>Viridiplantae</taxon>
        <taxon>Streptophyta</taxon>
        <taxon>Embryophyta</taxon>
        <taxon>Tracheophyta</taxon>
        <taxon>Spermatophyta</taxon>
        <taxon>Magnoliopsida</taxon>
        <taxon>eudicotyledons</taxon>
        <taxon>Gunneridae</taxon>
        <taxon>Pentapetalae</taxon>
        <taxon>rosids</taxon>
        <taxon>fabids</taxon>
        <taxon>Rosales</taxon>
        <taxon>Rosaceae</taxon>
        <taxon>Amygdaloideae</taxon>
        <taxon>Amygdaleae</taxon>
        <taxon>Prunus</taxon>
    </lineage>
</organism>
<evidence type="ECO:0000259" key="1">
    <source>
        <dbReference type="Pfam" id="PF03101"/>
    </source>
</evidence>
<gene>
    <name evidence="2" type="ORF">ORAREDHAP_LOCUS47123</name>
</gene>
<proteinExistence type="predicted"/>
<evidence type="ECO:0000313" key="2">
    <source>
        <dbReference type="EMBL" id="CAB4319619.1"/>
    </source>
</evidence>
<accession>A0A6J5Y0Z8</accession>
<reference evidence="3" key="1">
    <citation type="journal article" date="2020" name="Genome Biol.">
        <title>Gamete binning: chromosome-level and haplotype-resolved genome assembly enabled by high-throughput single-cell sequencing of gamete genomes.</title>
        <authorList>
            <person name="Campoy J.A."/>
            <person name="Sun H."/>
            <person name="Goel M."/>
            <person name="Jiao W.-B."/>
            <person name="Folz-Donahue K."/>
            <person name="Wang N."/>
            <person name="Rubio M."/>
            <person name="Liu C."/>
            <person name="Kukat C."/>
            <person name="Ruiz D."/>
            <person name="Huettel B."/>
            <person name="Schneeberger K."/>
        </authorList>
    </citation>
    <scope>NUCLEOTIDE SEQUENCE [LARGE SCALE GENOMIC DNA]</scope>
    <source>
        <strain evidence="3">cv. Rojo Pasion</strain>
    </source>
</reference>
<dbReference type="InterPro" id="IPR004330">
    <property type="entry name" value="FAR1_DNA_bnd_dom"/>
</dbReference>
<dbReference type="PANTHER" id="PTHR47718">
    <property type="entry name" value="OS01G0519700 PROTEIN"/>
    <property type="match status" value="1"/>
</dbReference>
<sequence>MVAIFPQHHSKEQKEWSLAQSFVQIVGGQQQGIAKGQYPATLKLFPTKCISVGLLVPAKWSCLSILVPGVPTNGNETRFFKQNPKIQIFFDNNPFAVRDIIDLGSDEEKTKSNDQEKYPTFGNLEESSDENLYGKIVYNEQEAYDLYNEYGASIGFSIRRKQKKYDKYGVVRQLNFVCSKEGFREDSDPCKEKAIDRLETKTGCKARIRFSLDDDVWKVSTFNPNHNHKLARPYERQVLRSNRKISESHKGVIKTMTDCYNFVSREKMNLLEACNAQSLINLFKHKQVEDPMFFYTVQAMANAISTIFLGTCHCLWTWHISRNETLKLVSYYAIPEFKRLFNKFLKEVRQTYEPRNE</sequence>
<evidence type="ECO:0000313" key="3">
    <source>
        <dbReference type="Proteomes" id="UP000507245"/>
    </source>
</evidence>
<dbReference type="OrthoDB" id="1643882at2759"/>
<dbReference type="Pfam" id="PF03101">
    <property type="entry name" value="FAR1"/>
    <property type="match status" value="1"/>
</dbReference>
<keyword evidence="3" id="KW-1185">Reference proteome</keyword>
<dbReference type="AlphaFoldDB" id="A0A6J5Y0Z8"/>
<feature type="domain" description="FAR1" evidence="1">
    <location>
        <begin position="146"/>
        <end position="231"/>
    </location>
</feature>